<dbReference type="Pfam" id="PF12697">
    <property type="entry name" value="Abhydrolase_6"/>
    <property type="match status" value="1"/>
</dbReference>
<dbReference type="PANTHER" id="PTHR43194:SF2">
    <property type="entry name" value="PEROXISOMAL MEMBRANE PROTEIN LPX1"/>
    <property type="match status" value="1"/>
</dbReference>
<feature type="domain" description="AB hydrolase-1" evidence="1">
    <location>
        <begin position="22"/>
        <end position="254"/>
    </location>
</feature>
<dbReference type="InterPro" id="IPR000073">
    <property type="entry name" value="AB_hydrolase_1"/>
</dbReference>
<dbReference type="RefSeq" id="WP_272773267.1">
    <property type="nucleotide sequence ID" value="NZ_JAQQLE010000015.1"/>
</dbReference>
<dbReference type="InterPro" id="IPR050228">
    <property type="entry name" value="Carboxylesterase_BioH"/>
</dbReference>
<dbReference type="InterPro" id="IPR029058">
    <property type="entry name" value="AB_hydrolase_fold"/>
</dbReference>
<dbReference type="GO" id="GO:0016787">
    <property type="term" value="F:hydrolase activity"/>
    <property type="evidence" value="ECO:0007669"/>
    <property type="project" value="UniProtKB-KW"/>
</dbReference>
<dbReference type="PROSITE" id="PS51257">
    <property type="entry name" value="PROKAR_LIPOPROTEIN"/>
    <property type="match status" value="1"/>
</dbReference>
<organism evidence="2 3">
    <name type="scientific">Vogesella margarita</name>
    <dbReference type="NCBI Taxonomy" id="2984199"/>
    <lineage>
        <taxon>Bacteria</taxon>
        <taxon>Pseudomonadati</taxon>
        <taxon>Pseudomonadota</taxon>
        <taxon>Betaproteobacteria</taxon>
        <taxon>Neisseriales</taxon>
        <taxon>Chromobacteriaceae</taxon>
        <taxon>Vogesella</taxon>
    </lineage>
</organism>
<dbReference type="Gene3D" id="3.40.50.1820">
    <property type="entry name" value="alpha/beta hydrolase"/>
    <property type="match status" value="1"/>
</dbReference>
<accession>A0ABT5ISE1</accession>
<evidence type="ECO:0000313" key="2">
    <source>
        <dbReference type="EMBL" id="MDC7715481.1"/>
    </source>
</evidence>
<dbReference type="EMBL" id="JAQQLE010000015">
    <property type="protein sequence ID" value="MDC7715481.1"/>
    <property type="molecule type" value="Genomic_DNA"/>
</dbReference>
<evidence type="ECO:0000259" key="1">
    <source>
        <dbReference type="Pfam" id="PF12697"/>
    </source>
</evidence>
<dbReference type="PANTHER" id="PTHR43194">
    <property type="entry name" value="HYDROLASE ALPHA/BETA FOLD FAMILY"/>
    <property type="match status" value="1"/>
</dbReference>
<reference evidence="2 3" key="1">
    <citation type="submission" date="2023-01" db="EMBL/GenBank/DDBJ databases">
        <title>Novel species of the genus Vogesella isolated from rivers.</title>
        <authorList>
            <person name="Lu H."/>
        </authorList>
    </citation>
    <scope>NUCLEOTIDE SEQUENCE [LARGE SCALE GENOMIC DNA]</scope>
    <source>
        <strain evidence="2 3">LYT5W</strain>
    </source>
</reference>
<dbReference type="Proteomes" id="UP001222030">
    <property type="component" value="Unassembled WGS sequence"/>
</dbReference>
<gene>
    <name evidence="2" type="ORF">PQU96_15300</name>
</gene>
<evidence type="ECO:0000313" key="3">
    <source>
        <dbReference type="Proteomes" id="UP001222030"/>
    </source>
</evidence>
<keyword evidence="2" id="KW-0378">Hydrolase</keyword>
<name>A0ABT5ISE1_9NEIS</name>
<protein>
    <submittedName>
        <fullName evidence="2">Alpha/beta fold hydrolase</fullName>
    </submittedName>
</protein>
<proteinExistence type="predicted"/>
<sequence length="266" mass="29275">MTIKLELIHTPAAGAASTMPPLLFVHGAFSSASCWQQHFMPWFSAHGYDCWALSFEGHGASDGHDYLAAISIDDYVGNLQQAIRQLPQPPIVIAHSMGGFVLQQYLTRHDLPGAVLLASVPPSGLAGSSMRLMTQAPELFMQLNLFQQGNYQPELNELRHMLFSDDADLAAVDWVAHHSQTESQRAIMDMTLVPPFLQRRIAPLPNLVLGAAEDQLISPQDVAETAARFGSTPEILPHTGHMMMLDNRWEQCAQRIATWLAGTALQ</sequence>
<keyword evidence="3" id="KW-1185">Reference proteome</keyword>
<dbReference type="SUPFAM" id="SSF53474">
    <property type="entry name" value="alpha/beta-Hydrolases"/>
    <property type="match status" value="1"/>
</dbReference>
<comment type="caution">
    <text evidence="2">The sequence shown here is derived from an EMBL/GenBank/DDBJ whole genome shotgun (WGS) entry which is preliminary data.</text>
</comment>